<evidence type="ECO:0000313" key="1">
    <source>
        <dbReference type="EnsemblPlants" id="KQL10643"/>
    </source>
</evidence>
<dbReference type="InParanoid" id="K3Y4H7"/>
<dbReference type="EMBL" id="AGNK02002460">
    <property type="status" value="NOT_ANNOTATED_CDS"/>
    <property type="molecule type" value="Genomic_DNA"/>
</dbReference>
<name>K3Y4H7_SETIT</name>
<accession>K3Y4H7</accession>
<dbReference type="Gramene" id="KQL10643">
    <property type="protein sequence ID" value="KQL10643"/>
    <property type="gene ID" value="SETIT_009115mg"/>
</dbReference>
<keyword evidence="2" id="KW-1185">Reference proteome</keyword>
<protein>
    <submittedName>
        <fullName evidence="1">Uncharacterized protein</fullName>
    </submittedName>
</protein>
<dbReference type="HOGENOM" id="CLU_3320941_0_0_1"/>
<reference evidence="2" key="1">
    <citation type="journal article" date="2012" name="Nat. Biotechnol.">
        <title>Reference genome sequence of the model plant Setaria.</title>
        <authorList>
            <person name="Bennetzen J.L."/>
            <person name="Schmutz J."/>
            <person name="Wang H."/>
            <person name="Percifield R."/>
            <person name="Hawkins J."/>
            <person name="Pontaroli A.C."/>
            <person name="Estep M."/>
            <person name="Feng L."/>
            <person name="Vaughn J.N."/>
            <person name="Grimwood J."/>
            <person name="Jenkins J."/>
            <person name="Barry K."/>
            <person name="Lindquist E."/>
            <person name="Hellsten U."/>
            <person name="Deshpande S."/>
            <person name="Wang X."/>
            <person name="Wu X."/>
            <person name="Mitros T."/>
            <person name="Triplett J."/>
            <person name="Yang X."/>
            <person name="Ye C.Y."/>
            <person name="Mauro-Herrera M."/>
            <person name="Wang L."/>
            <person name="Li P."/>
            <person name="Sharma M."/>
            <person name="Sharma R."/>
            <person name="Ronald P.C."/>
            <person name="Panaud O."/>
            <person name="Kellogg E.A."/>
            <person name="Brutnell T.P."/>
            <person name="Doust A.N."/>
            <person name="Tuskan G.A."/>
            <person name="Rokhsar D."/>
            <person name="Devos K.M."/>
        </authorList>
    </citation>
    <scope>NUCLEOTIDE SEQUENCE [LARGE SCALE GENOMIC DNA]</scope>
    <source>
        <strain evidence="2">cv. Yugu1</strain>
    </source>
</reference>
<evidence type="ECO:0000313" key="2">
    <source>
        <dbReference type="Proteomes" id="UP000004995"/>
    </source>
</evidence>
<organism evidence="1 2">
    <name type="scientific">Setaria italica</name>
    <name type="common">Foxtail millet</name>
    <name type="synonym">Panicum italicum</name>
    <dbReference type="NCBI Taxonomy" id="4555"/>
    <lineage>
        <taxon>Eukaryota</taxon>
        <taxon>Viridiplantae</taxon>
        <taxon>Streptophyta</taxon>
        <taxon>Embryophyta</taxon>
        <taxon>Tracheophyta</taxon>
        <taxon>Spermatophyta</taxon>
        <taxon>Magnoliopsida</taxon>
        <taxon>Liliopsida</taxon>
        <taxon>Poales</taxon>
        <taxon>Poaceae</taxon>
        <taxon>PACMAD clade</taxon>
        <taxon>Panicoideae</taxon>
        <taxon>Panicodae</taxon>
        <taxon>Paniceae</taxon>
        <taxon>Cenchrinae</taxon>
        <taxon>Setaria</taxon>
    </lineage>
</organism>
<dbReference type="EnsemblPlants" id="KQL10643">
    <property type="protein sequence ID" value="KQL10643"/>
    <property type="gene ID" value="SETIT_009115mg"/>
</dbReference>
<dbReference type="Proteomes" id="UP000004995">
    <property type="component" value="Unassembled WGS sequence"/>
</dbReference>
<proteinExistence type="predicted"/>
<dbReference type="AlphaFoldDB" id="K3Y4H7"/>
<sequence length="39" mass="4322">MTHDHVVGYKDHAGKGKSLVFIGSCLVVLSVNRMEAFFK</sequence>
<reference evidence="1" key="2">
    <citation type="submission" date="2018-08" db="UniProtKB">
        <authorList>
            <consortium name="EnsemblPlants"/>
        </authorList>
    </citation>
    <scope>IDENTIFICATION</scope>
    <source>
        <strain evidence="1">Yugu1</strain>
    </source>
</reference>